<dbReference type="SUPFAM" id="SSF161098">
    <property type="entry name" value="MetI-like"/>
    <property type="match status" value="1"/>
</dbReference>
<dbReference type="PROSITE" id="PS50928">
    <property type="entry name" value="ABC_TM1"/>
    <property type="match status" value="1"/>
</dbReference>
<evidence type="ECO:0000256" key="6">
    <source>
        <dbReference type="ARBA" id="ARBA00023136"/>
    </source>
</evidence>
<evidence type="ECO:0000313" key="9">
    <source>
        <dbReference type="EMBL" id="BDZ51450.1"/>
    </source>
</evidence>
<keyword evidence="6 7" id="KW-0472">Membrane</keyword>
<protein>
    <recommendedName>
        <fullName evidence="8">ABC transmembrane type-1 domain-containing protein</fullName>
    </recommendedName>
</protein>
<keyword evidence="4 7" id="KW-0812">Transmembrane</keyword>
<dbReference type="InterPro" id="IPR000515">
    <property type="entry name" value="MetI-like"/>
</dbReference>
<evidence type="ECO:0000256" key="5">
    <source>
        <dbReference type="ARBA" id="ARBA00022989"/>
    </source>
</evidence>
<keyword evidence="3" id="KW-1003">Cell membrane</keyword>
<evidence type="ECO:0000313" key="10">
    <source>
        <dbReference type="Proteomes" id="UP001321486"/>
    </source>
</evidence>
<evidence type="ECO:0000256" key="4">
    <source>
        <dbReference type="ARBA" id="ARBA00022692"/>
    </source>
</evidence>
<dbReference type="InterPro" id="IPR035906">
    <property type="entry name" value="MetI-like_sf"/>
</dbReference>
<evidence type="ECO:0000259" key="8">
    <source>
        <dbReference type="PROSITE" id="PS50928"/>
    </source>
</evidence>
<accession>A0ABM8GSL4</accession>
<sequence length="105" mass="11111">MFEAAAIDGAGPFRTFWSITMPLMKRTLLLASVVLSTAGLVVFVPAQLLTQGGPGSATNFLMYQAAQDVLRYGQPGNANAIVVILLALIAVVAAVQFRLMRSDNA</sequence>
<comment type="similarity">
    <text evidence="7">Belongs to the binding-protein-dependent transport system permease family.</text>
</comment>
<dbReference type="EMBL" id="AP027732">
    <property type="protein sequence ID" value="BDZ51450.1"/>
    <property type="molecule type" value="Genomic_DNA"/>
</dbReference>
<organism evidence="9 10">
    <name type="scientific">Frondihabitans sucicola</name>
    <dbReference type="NCBI Taxonomy" id="1268041"/>
    <lineage>
        <taxon>Bacteria</taxon>
        <taxon>Bacillati</taxon>
        <taxon>Actinomycetota</taxon>
        <taxon>Actinomycetes</taxon>
        <taxon>Micrococcales</taxon>
        <taxon>Microbacteriaceae</taxon>
        <taxon>Frondihabitans</taxon>
    </lineage>
</organism>
<feature type="transmembrane region" description="Helical" evidence="7">
    <location>
        <begin position="78"/>
        <end position="99"/>
    </location>
</feature>
<dbReference type="PANTHER" id="PTHR30193:SF37">
    <property type="entry name" value="INNER MEMBRANE ABC TRANSPORTER PERMEASE PROTEIN YCJO"/>
    <property type="match status" value="1"/>
</dbReference>
<dbReference type="PANTHER" id="PTHR30193">
    <property type="entry name" value="ABC TRANSPORTER PERMEASE PROTEIN"/>
    <property type="match status" value="1"/>
</dbReference>
<gene>
    <name evidence="9" type="ORF">GCM10025867_36910</name>
</gene>
<dbReference type="InterPro" id="IPR051393">
    <property type="entry name" value="ABC_transporter_permease"/>
</dbReference>
<name>A0ABM8GSL4_9MICO</name>
<reference evidence="10" key="1">
    <citation type="journal article" date="2019" name="Int. J. Syst. Evol. Microbiol.">
        <title>The Global Catalogue of Microorganisms (GCM) 10K type strain sequencing project: providing services to taxonomists for standard genome sequencing and annotation.</title>
        <authorList>
            <consortium name="The Broad Institute Genomics Platform"/>
            <consortium name="The Broad Institute Genome Sequencing Center for Infectious Disease"/>
            <person name="Wu L."/>
            <person name="Ma J."/>
        </authorList>
    </citation>
    <scope>NUCLEOTIDE SEQUENCE [LARGE SCALE GENOMIC DNA]</scope>
    <source>
        <strain evidence="10">NBRC 108728</strain>
    </source>
</reference>
<feature type="transmembrane region" description="Helical" evidence="7">
    <location>
        <begin position="28"/>
        <end position="49"/>
    </location>
</feature>
<evidence type="ECO:0000256" key="2">
    <source>
        <dbReference type="ARBA" id="ARBA00022448"/>
    </source>
</evidence>
<keyword evidence="10" id="KW-1185">Reference proteome</keyword>
<evidence type="ECO:0000256" key="3">
    <source>
        <dbReference type="ARBA" id="ARBA00022475"/>
    </source>
</evidence>
<comment type="subcellular location">
    <subcellularLocation>
        <location evidence="1 7">Cell membrane</location>
        <topology evidence="1 7">Multi-pass membrane protein</topology>
    </subcellularLocation>
</comment>
<proteinExistence type="inferred from homology"/>
<dbReference type="Gene3D" id="1.10.3720.10">
    <property type="entry name" value="MetI-like"/>
    <property type="match status" value="1"/>
</dbReference>
<dbReference type="Pfam" id="PF00528">
    <property type="entry name" value="BPD_transp_1"/>
    <property type="match status" value="1"/>
</dbReference>
<dbReference type="Proteomes" id="UP001321486">
    <property type="component" value="Chromosome"/>
</dbReference>
<keyword evidence="5 7" id="KW-1133">Transmembrane helix</keyword>
<feature type="domain" description="ABC transmembrane type-1" evidence="8">
    <location>
        <begin position="1"/>
        <end position="96"/>
    </location>
</feature>
<evidence type="ECO:0000256" key="7">
    <source>
        <dbReference type="RuleBase" id="RU363032"/>
    </source>
</evidence>
<dbReference type="RefSeq" id="WP_286344216.1">
    <property type="nucleotide sequence ID" value="NZ_AP027732.1"/>
</dbReference>
<evidence type="ECO:0000256" key="1">
    <source>
        <dbReference type="ARBA" id="ARBA00004651"/>
    </source>
</evidence>
<keyword evidence="2 7" id="KW-0813">Transport</keyword>